<dbReference type="SUPFAM" id="SSF51735">
    <property type="entry name" value="NAD(P)-binding Rossmann-fold domains"/>
    <property type="match status" value="1"/>
</dbReference>
<dbReference type="InterPro" id="IPR049058">
    <property type="entry name" value="NAD_Glu_DH_HM2"/>
</dbReference>
<dbReference type="RefSeq" id="WP_067386181.1">
    <property type="nucleotide sequence ID" value="NZ_CP015839.1"/>
</dbReference>
<dbReference type="InterPro" id="IPR049059">
    <property type="entry name" value="NAD_Glu_DH_HM1"/>
</dbReference>
<dbReference type="Pfam" id="PF21074">
    <property type="entry name" value="GDH_C"/>
    <property type="match status" value="1"/>
</dbReference>
<feature type="domain" description="NAD-glutamate dehydrogenase N-terminal ACT1" evidence="4">
    <location>
        <begin position="51"/>
        <end position="179"/>
    </location>
</feature>
<dbReference type="InterPro" id="IPR046346">
    <property type="entry name" value="Aminoacid_DH-like_N_sf"/>
</dbReference>
<dbReference type="Proteomes" id="UP000078070">
    <property type="component" value="Chromosome"/>
</dbReference>
<dbReference type="Pfam" id="PF05088">
    <property type="entry name" value="Bac_GDH_CD"/>
    <property type="match status" value="1"/>
</dbReference>
<evidence type="ECO:0000259" key="4">
    <source>
        <dbReference type="Pfam" id="PF21075"/>
    </source>
</evidence>
<evidence type="ECO:0000259" key="6">
    <source>
        <dbReference type="Pfam" id="PF21077"/>
    </source>
</evidence>
<evidence type="ECO:0000313" key="8">
    <source>
        <dbReference type="Proteomes" id="UP000078070"/>
    </source>
</evidence>
<evidence type="ECO:0000256" key="1">
    <source>
        <dbReference type="ARBA" id="ARBA00023002"/>
    </source>
</evidence>
<dbReference type="Pfam" id="PF21076">
    <property type="entry name" value="GDH_ACT2"/>
    <property type="match status" value="1"/>
</dbReference>
<dbReference type="Gene3D" id="3.40.50.720">
    <property type="entry name" value="NAD(P)-binding Rossmann-like Domain"/>
    <property type="match status" value="1"/>
</dbReference>
<dbReference type="PANTHER" id="PTHR43403:SF1">
    <property type="entry name" value="NAD-SPECIFIC GLUTAMATE DEHYDROGENASE"/>
    <property type="match status" value="1"/>
</dbReference>
<dbReference type="InterPro" id="IPR049064">
    <property type="entry name" value="NAD_Glu_DH_ACT3"/>
</dbReference>
<protein>
    <submittedName>
        <fullName evidence="7">Uncharacterized protein</fullName>
    </submittedName>
</protein>
<dbReference type="InterPro" id="IPR049062">
    <property type="entry name" value="NAD_Glu_DH_ACT2"/>
</dbReference>
<sequence length="1604" mass="181899">MALNFAHHSRVTTDLQALISARHTAHEAAQLQRLSNHVFHPQADEATGNSAMTAEDRYGALLDIWHSLQQRAPQQTLIRAYNPDPQQDHWHSSHSVIEIVMDDMPFIVASCATELARQGLPIHRQIYPIYRVERDEQGRLLQLCDNSGDAPGQIVETLVRFEVDRQTSPQVLEHLESRLQQVLLDVRYTVADWKPLLARVEEAASWCENSDACNLCEDNQEAVELLRWMADGYFLFVGFRFYRVEAIEGKRYRLHYEDGSGLGCFRDPISESQRTLELDDHLSRQLEAPEVLVLTKSSTRSTVQQQAHFDYIGVKKTSPEGQVTGEWRFFGLYSSKAYDTPITQIPRIRQRVQRLLDASGMPSDTHGYKALRHIIYGYPRDELLQASYEQLHETINGMLECVEQRRFGVFLRPDTYGRFINVMMLVPRDQYNTDVRIRVQDILLRQLQGHSAEYSVRLSEQPLAMIQFSIHCKQAHRQEYNRDLLRSLIADAIQSWQDKLHQALLHNFDEAEANRLFERFGPLFPAAYREDHSPRTAVADIRELSALHAALTTQLYRPDTGHVRFKVLGRGHSLALSDVLPILEHLGVRVLDASPYAIGEEDEQAFWIIDFRLDSETELDLGNSALREQFQQSFIRTYYGELEDDRFNQLILRAGISYHQVTLLRALCKYLLQLGLPFSQHYIEQALYRNPQICRQLLALFTARFDPQAPPGSKALGQLLAADILAALETVDNLDEDRILRHYLGVVNAMLRTNYYQADEEREKGYLSFKLNTRALNFAPEPRPAFEIFVYAPWVEGVHLRAGPIARGGLRWSDRREDFRTEVLGLVKAQMVKNSVIVPVGAKGGFVPKQLPAGGDRNAIQAEVIRCYETFIRGLLDITDNRVGDEIVTPANVICHDGQDPYLVVAADKGTAAFSDIANRISAEYGFWLGDAFASGGSNGYDHKKMGITARGAWESVKRLFREQNRNCQSEDFSVVGVGDMAGDVFGNGMLLSRHICLVAAFNHQHIFIDPTPDADSSWQERKRLFELPRSSWEDYDQSLISTGGGLYKRSAKHIDLSPEAKAALGTEQTRFTPNELIRVILKAPVDLLWNGGIGTYIKASQESHDQVGDRNNDNLRVDASELRLKVIGEGGNLGLTQRARIEFARHGGLINTDAIDNAGGVDSSDHEVNLKILLNQQVIAGTLDADERNPLLESMTEDIARLVLRHNYGQCQILSAANQVAPRRINDHRRLMQQLEKAGRLNRELEYLPSDEQLDELARSGQGLTRPEIAVLLAYSKLWLCDQLIEDGIGDDPWLARELHNYFPDVIQQRFGAALQQHPLHPQLIATHCTNLICNRMGSTLVTYLRGEAHCSALDAVRAWMVAHQLLDMPAIWRELECFESQLDDSLFRRQLLRIHSLLERTSLWVLRNHGNNLDITDLLARYGNSVTEVSDVLLPYLDTAEQEHLQHEGQTLQDAGLPAALAQRLATLSNLSRGLEIVALCLKSDQDSKTASRVYFTLEQHLELSPLRKMILALPERDLWQRKARRALSLEVDGALAQACTAVLSGIKNCDDLDQRLQHWQAQSRPILQHLQQLFSEIRNSDTPDLPMLSVAVRELSNLRNL</sequence>
<name>A0A1A9F3C4_9GAMM</name>
<dbReference type="SUPFAM" id="SSF53223">
    <property type="entry name" value="Aminoacid dehydrogenase-like, N-terminal domain"/>
    <property type="match status" value="1"/>
</dbReference>
<keyword evidence="8" id="KW-1185">Reference proteome</keyword>
<dbReference type="InterPro" id="IPR007780">
    <property type="entry name" value="NAD_Glu_DH_bac"/>
</dbReference>
<dbReference type="GO" id="GO:0004352">
    <property type="term" value="F:glutamate dehydrogenase (NAD+) activity"/>
    <property type="evidence" value="ECO:0007669"/>
    <property type="project" value="InterPro"/>
</dbReference>
<feature type="domain" description="NAD-specific glutamate dehydrogenase C-terminal" evidence="3">
    <location>
        <begin position="1262"/>
        <end position="1599"/>
    </location>
</feature>
<dbReference type="InterPro" id="IPR024727">
    <property type="entry name" value="NAD_Glu_DH_N_ACT1"/>
</dbReference>
<organism evidence="7 8">
    <name type="scientific">Marinobacterium aestuarii</name>
    <dbReference type="NCBI Taxonomy" id="1821621"/>
    <lineage>
        <taxon>Bacteria</taxon>
        <taxon>Pseudomonadati</taxon>
        <taxon>Pseudomonadota</taxon>
        <taxon>Gammaproteobacteria</taxon>
        <taxon>Oceanospirillales</taxon>
        <taxon>Oceanospirillaceae</taxon>
        <taxon>Marinobacterium</taxon>
    </lineage>
</organism>
<accession>A0A1A9F3C4</accession>
<dbReference type="KEGG" id="mars:A8C75_20295"/>
<dbReference type="InterPro" id="IPR048381">
    <property type="entry name" value="GDH_C"/>
</dbReference>
<feature type="domain" description="NAD-glutamate dehydrogenase catalytic" evidence="2">
    <location>
        <begin position="724"/>
        <end position="1217"/>
    </location>
</feature>
<dbReference type="Pfam" id="PF21075">
    <property type="entry name" value="GDH_ACT1"/>
    <property type="match status" value="1"/>
</dbReference>
<keyword evidence="1" id="KW-0560">Oxidoreductase</keyword>
<evidence type="ECO:0000313" key="7">
    <source>
        <dbReference type="EMBL" id="ANG64582.1"/>
    </source>
</evidence>
<gene>
    <name evidence="7" type="ORF">A8C75_20295</name>
</gene>
<dbReference type="PIRSF" id="PIRSF036761">
    <property type="entry name" value="GDH_Mll4104"/>
    <property type="match status" value="1"/>
</dbReference>
<evidence type="ECO:0000259" key="2">
    <source>
        <dbReference type="Pfam" id="PF05088"/>
    </source>
</evidence>
<feature type="domain" description="NAD-glutamate dehydrogenase ACT3" evidence="6">
    <location>
        <begin position="552"/>
        <end position="620"/>
    </location>
</feature>
<dbReference type="InterPro" id="IPR049056">
    <property type="entry name" value="NAD_Glu_DH_HM3"/>
</dbReference>
<proteinExistence type="predicted"/>
<dbReference type="InterPro" id="IPR036291">
    <property type="entry name" value="NAD(P)-bd_dom_sf"/>
</dbReference>
<evidence type="ECO:0000259" key="3">
    <source>
        <dbReference type="Pfam" id="PF21074"/>
    </source>
</evidence>
<dbReference type="GO" id="GO:0004069">
    <property type="term" value="F:L-aspartate:2-oxoglutarate aminotransferase activity"/>
    <property type="evidence" value="ECO:0007669"/>
    <property type="project" value="InterPro"/>
</dbReference>
<dbReference type="InterPro" id="IPR028971">
    <property type="entry name" value="NAD-GDH_cat"/>
</dbReference>
<dbReference type="Pfam" id="PF21078">
    <property type="entry name" value="GDH_HM3"/>
    <property type="match status" value="1"/>
</dbReference>
<evidence type="ECO:0000259" key="5">
    <source>
        <dbReference type="Pfam" id="PF21076"/>
    </source>
</evidence>
<feature type="domain" description="NAD-glutamate dehydrogenase ACT2" evidence="5">
    <location>
        <begin position="409"/>
        <end position="497"/>
    </location>
</feature>
<reference evidence="8" key="1">
    <citation type="submission" date="2016-05" db="EMBL/GenBank/DDBJ databases">
        <authorList>
            <person name="Baek K."/>
            <person name="Yang S.-J."/>
        </authorList>
    </citation>
    <scope>NUCLEOTIDE SEQUENCE [LARGE SCALE GENOMIC DNA]</scope>
    <source>
        <strain evidence="8">ST58-10</strain>
    </source>
</reference>
<dbReference type="Pfam" id="PF21073">
    <property type="entry name" value="GDH_HM1"/>
    <property type="match status" value="1"/>
</dbReference>
<dbReference type="Pfam" id="PF21079">
    <property type="entry name" value="GDH_HM2"/>
    <property type="match status" value="1"/>
</dbReference>
<dbReference type="PANTHER" id="PTHR43403">
    <property type="entry name" value="NAD-SPECIFIC GLUTAMATE DEHYDROGENASE"/>
    <property type="match status" value="1"/>
</dbReference>
<reference evidence="7 8" key="2">
    <citation type="journal article" date="2018" name="Int. J. Syst. Evol. Microbiol.">
        <title>Marinobacterium aestuarii sp. nov., a benzene-degrading marine bacterium isolated from estuary sediment.</title>
        <authorList>
            <person name="Bae S.S."/>
            <person name="Jung J."/>
            <person name="Chung D."/>
            <person name="Baek K."/>
        </authorList>
    </citation>
    <scope>NUCLEOTIDE SEQUENCE [LARGE SCALE GENOMIC DNA]</scope>
    <source>
        <strain evidence="7 8">ST58-10</strain>
    </source>
</reference>
<dbReference type="OrthoDB" id="9758052at2"/>
<dbReference type="GO" id="GO:0006538">
    <property type="term" value="P:L-glutamate catabolic process"/>
    <property type="evidence" value="ECO:0007669"/>
    <property type="project" value="InterPro"/>
</dbReference>
<dbReference type="STRING" id="1821621.A8C75_20295"/>
<dbReference type="EMBL" id="CP015839">
    <property type="protein sequence ID" value="ANG64582.1"/>
    <property type="molecule type" value="Genomic_DNA"/>
</dbReference>
<dbReference type="Pfam" id="PF21077">
    <property type="entry name" value="GDH_ACT3"/>
    <property type="match status" value="1"/>
</dbReference>